<dbReference type="InterPro" id="IPR002315">
    <property type="entry name" value="tRNA-synt_gly"/>
</dbReference>
<organism evidence="10 11">
    <name type="scientific">Spiroplasma corruscae</name>
    <dbReference type="NCBI Taxonomy" id="216934"/>
    <lineage>
        <taxon>Bacteria</taxon>
        <taxon>Bacillati</taxon>
        <taxon>Mycoplasmatota</taxon>
        <taxon>Mollicutes</taxon>
        <taxon>Entomoplasmatales</taxon>
        <taxon>Spiroplasmataceae</taxon>
        <taxon>Spiroplasma</taxon>
    </lineage>
</organism>
<dbReference type="GO" id="GO:0004820">
    <property type="term" value="F:glycine-tRNA ligase activity"/>
    <property type="evidence" value="ECO:0007669"/>
    <property type="project" value="UniProtKB-UniRule"/>
</dbReference>
<dbReference type="RefSeq" id="WP_094048439.1">
    <property type="nucleotide sequence ID" value="NZ_CP022535.1"/>
</dbReference>
<feature type="binding site" evidence="8">
    <location>
        <position position="168"/>
    </location>
    <ligand>
        <name>substrate</name>
    </ligand>
</feature>
<comment type="subcellular location">
    <subcellularLocation>
        <location evidence="8">Cytoplasm</location>
    </subcellularLocation>
</comment>
<protein>
    <recommendedName>
        <fullName evidence="8">Glycine--tRNA ligase</fullName>
        <ecNumber evidence="8">6.1.1.14</ecNumber>
    </recommendedName>
    <alternativeName>
        <fullName evidence="8">Glycyl-tRNA synthetase</fullName>
        <shortName evidence="8">GlyRS</shortName>
    </alternativeName>
</protein>
<evidence type="ECO:0000256" key="1">
    <source>
        <dbReference type="ARBA" id="ARBA00008226"/>
    </source>
</evidence>
<dbReference type="KEGG" id="scou:SCORR_v1c02790"/>
<dbReference type="FunFam" id="3.40.50.800:FF:000002">
    <property type="entry name" value="Glycine--tRNA ligase"/>
    <property type="match status" value="1"/>
</dbReference>
<dbReference type="InterPro" id="IPR006195">
    <property type="entry name" value="aa-tRNA-synth_II"/>
</dbReference>
<evidence type="ECO:0000256" key="2">
    <source>
        <dbReference type="ARBA" id="ARBA00022490"/>
    </source>
</evidence>
<dbReference type="Gene3D" id="3.40.50.800">
    <property type="entry name" value="Anticodon-binding domain"/>
    <property type="match status" value="1"/>
</dbReference>
<keyword evidence="2 8" id="KW-0963">Cytoplasm</keyword>
<dbReference type="Pfam" id="PF03129">
    <property type="entry name" value="HGTP_anticodon"/>
    <property type="match status" value="1"/>
</dbReference>
<comment type="similarity">
    <text evidence="1 8">Belongs to the class-II aminoacyl-tRNA synthetase family.</text>
</comment>
<dbReference type="PANTHER" id="PTHR10745:SF8">
    <property type="entry name" value="DNA POLYMERASE SUBUNIT GAMMA-2, MITOCHONDRIAL"/>
    <property type="match status" value="1"/>
</dbReference>
<evidence type="ECO:0000256" key="7">
    <source>
        <dbReference type="ARBA" id="ARBA00023146"/>
    </source>
</evidence>
<dbReference type="NCBIfam" id="NF003211">
    <property type="entry name" value="PRK04173.1"/>
    <property type="match status" value="1"/>
</dbReference>
<dbReference type="CDD" id="cd00774">
    <property type="entry name" value="GlyRS-like_core"/>
    <property type="match status" value="1"/>
</dbReference>
<dbReference type="InterPro" id="IPR045864">
    <property type="entry name" value="aa-tRNA-synth_II/BPL/LPL"/>
</dbReference>
<dbReference type="InterPro" id="IPR036621">
    <property type="entry name" value="Anticodon-bd_dom_sf"/>
</dbReference>
<dbReference type="InterPro" id="IPR033731">
    <property type="entry name" value="GlyRS-like_core"/>
</dbReference>
<dbReference type="EC" id="6.1.1.14" evidence="8"/>
<keyword evidence="7 8" id="KW-0030">Aminoacyl-tRNA synthetase</keyword>
<feature type="binding site" evidence="8">
    <location>
        <begin position="325"/>
        <end position="329"/>
    </location>
    <ligand>
        <name>substrate</name>
    </ligand>
</feature>
<feature type="binding site" evidence="8">
    <location>
        <begin position="200"/>
        <end position="202"/>
    </location>
    <ligand>
        <name>ATP</name>
        <dbReference type="ChEBI" id="CHEBI:30616"/>
    </ligand>
</feature>
<evidence type="ECO:0000256" key="8">
    <source>
        <dbReference type="HAMAP-Rule" id="MF_00253"/>
    </source>
</evidence>
<feature type="binding site" evidence="8">
    <location>
        <begin position="215"/>
        <end position="219"/>
    </location>
    <ligand>
        <name>substrate</name>
    </ligand>
</feature>
<dbReference type="HAMAP" id="MF_00253_B">
    <property type="entry name" value="Gly_tRNA_synth_B"/>
    <property type="match status" value="1"/>
</dbReference>
<feature type="binding site" evidence="8">
    <location>
        <begin position="329"/>
        <end position="332"/>
    </location>
    <ligand>
        <name>ATP</name>
        <dbReference type="ChEBI" id="CHEBI:30616"/>
    </ligand>
</feature>
<dbReference type="OrthoDB" id="9760853at2"/>
<evidence type="ECO:0000256" key="3">
    <source>
        <dbReference type="ARBA" id="ARBA00022598"/>
    </source>
</evidence>
<feature type="domain" description="Aminoacyl-transfer RNA synthetases class-II family profile" evidence="9">
    <location>
        <begin position="118"/>
        <end position="359"/>
    </location>
</feature>
<dbReference type="Proteomes" id="UP000203229">
    <property type="component" value="Chromosome"/>
</dbReference>
<dbReference type="InterPro" id="IPR004154">
    <property type="entry name" value="Anticodon-bd"/>
</dbReference>
<comment type="function">
    <text evidence="8">Catalyzes the attachment of glycine to tRNA(Gly).</text>
</comment>
<evidence type="ECO:0000256" key="4">
    <source>
        <dbReference type="ARBA" id="ARBA00022741"/>
    </source>
</evidence>
<dbReference type="GO" id="GO:0005829">
    <property type="term" value="C:cytosol"/>
    <property type="evidence" value="ECO:0007669"/>
    <property type="project" value="UniProtKB-ARBA"/>
</dbReference>
<dbReference type="NCBIfam" id="TIGR00389">
    <property type="entry name" value="glyS_dimeric"/>
    <property type="match status" value="1"/>
</dbReference>
<name>A0A222EP57_9MOLU</name>
<dbReference type="InterPro" id="IPR027031">
    <property type="entry name" value="Gly-tRNA_synthase/POLG2"/>
</dbReference>
<keyword evidence="3 8" id="KW-0436">Ligase</keyword>
<dbReference type="GO" id="GO:0015966">
    <property type="term" value="P:diadenosine tetraphosphate biosynthetic process"/>
    <property type="evidence" value="ECO:0007669"/>
    <property type="project" value="UniProtKB-ARBA"/>
</dbReference>
<dbReference type="InterPro" id="IPR002314">
    <property type="entry name" value="aa-tRNA-synt_IIb"/>
</dbReference>
<dbReference type="InterPro" id="IPR022961">
    <property type="entry name" value="Gly_tRNA_ligase_bac"/>
</dbReference>
<dbReference type="PROSITE" id="PS50862">
    <property type="entry name" value="AA_TRNA_LIGASE_II"/>
    <property type="match status" value="1"/>
</dbReference>
<dbReference type="GO" id="GO:0004081">
    <property type="term" value="F:bis(5'-nucleosyl)-tetraphosphatase (asymmetrical) activity"/>
    <property type="evidence" value="ECO:0007669"/>
    <property type="project" value="UniProtKB-ARBA"/>
</dbReference>
<evidence type="ECO:0000259" key="9">
    <source>
        <dbReference type="PROSITE" id="PS50862"/>
    </source>
</evidence>
<evidence type="ECO:0000256" key="6">
    <source>
        <dbReference type="ARBA" id="ARBA00022917"/>
    </source>
</evidence>
<feature type="binding site" evidence="8">
    <location>
        <begin position="210"/>
        <end position="215"/>
    </location>
    <ligand>
        <name>ATP</name>
        <dbReference type="ChEBI" id="CHEBI:30616"/>
    </ligand>
</feature>
<keyword evidence="4 8" id="KW-0547">Nucleotide-binding</keyword>
<dbReference type="PRINTS" id="PR01043">
    <property type="entry name" value="TRNASYNTHGLY"/>
</dbReference>
<comment type="subunit">
    <text evidence="8">Homodimer.</text>
</comment>
<dbReference type="GO" id="GO:0006426">
    <property type="term" value="P:glycyl-tRNA aminoacylation"/>
    <property type="evidence" value="ECO:0007669"/>
    <property type="project" value="UniProtKB-UniRule"/>
</dbReference>
<reference evidence="10 11" key="1">
    <citation type="submission" date="2017-07" db="EMBL/GenBank/DDBJ databases">
        <title>Complete genome sequence of Spiroplasma corruscae EC-1 (DSM 19793).</title>
        <authorList>
            <person name="Tsai Y.-M."/>
            <person name="Lo W.-S."/>
            <person name="Kuo C.-H."/>
        </authorList>
    </citation>
    <scope>NUCLEOTIDE SEQUENCE [LARGE SCALE GENOMIC DNA]</scope>
    <source>
        <strain evidence="10 11">EC-1</strain>
    </source>
</reference>
<evidence type="ECO:0000313" key="11">
    <source>
        <dbReference type="Proteomes" id="UP000203229"/>
    </source>
</evidence>
<evidence type="ECO:0000256" key="5">
    <source>
        <dbReference type="ARBA" id="ARBA00022840"/>
    </source>
</evidence>
<sequence>MNNNFDKIINHLKSQGFVFQGSEIYGGLANSWDYGPLGAELKNKLKNLWWRFFVKRNKYNIGLDTSIILNPKVWLASGHLGNFNDPLVDCKSCKSRWRADKLIEEKFPDVNAGVLSNEMLEEYISKNDISCPKCKKKDFTNIRLFDLMFKTFQGPLEDDSAKVYLRPETAQGIFVQYKNSQRTSRRKLPFGIGQIGKSFRNEITPGNFIFRTREFEQMELEFFFSPNDENNWFDYWLNQVKHFITKELGISTNNFIIREHEKDELSHYSNKTVDIEYNFPFGRGELWGIAHRSNYDLTQHQQFSGEDLTYLDQENNVRFIPHVIEPSVGVERLLLAILCESYCEEKLENNELRIILRLPIKLAPYTIAILPLQKQQSEKARTLFEDLLQYFDATIDETGNIGKRYRRQDAIGTPFCITIDFDTENDNCVTVRERDSMHQERININDLKSYLTNKSNM</sequence>
<dbReference type="Gene3D" id="3.30.930.10">
    <property type="entry name" value="Bira Bifunctional Protein, Domain 2"/>
    <property type="match status" value="1"/>
</dbReference>
<dbReference type="SUPFAM" id="SSF55681">
    <property type="entry name" value="Class II aaRS and biotin synthetases"/>
    <property type="match status" value="1"/>
</dbReference>
<accession>A0A222EP57</accession>
<feature type="binding site" evidence="8">
    <location>
        <position position="98"/>
    </location>
    <ligand>
        <name>substrate</name>
    </ligand>
</feature>
<gene>
    <name evidence="10" type="primary">glyS</name>
    <name evidence="8" type="synonym">glyQS</name>
    <name evidence="10" type="ORF">SCORR_v1c02790</name>
</gene>
<dbReference type="GO" id="GO:1990742">
    <property type="term" value="C:microvesicle"/>
    <property type="evidence" value="ECO:0007669"/>
    <property type="project" value="UniProtKB-ARBA"/>
</dbReference>
<dbReference type="GO" id="GO:0070062">
    <property type="term" value="C:extracellular exosome"/>
    <property type="evidence" value="ECO:0007669"/>
    <property type="project" value="UniProtKB-ARBA"/>
</dbReference>
<dbReference type="SUPFAM" id="SSF52954">
    <property type="entry name" value="Class II aaRS ABD-related"/>
    <property type="match status" value="1"/>
</dbReference>
<feature type="binding site" evidence="8">
    <location>
        <begin position="285"/>
        <end position="286"/>
    </location>
    <ligand>
        <name>ATP</name>
        <dbReference type="ChEBI" id="CHEBI:30616"/>
    </ligand>
</feature>
<keyword evidence="5 8" id="KW-0067">ATP-binding</keyword>
<proteinExistence type="inferred from homology"/>
<evidence type="ECO:0000313" key="10">
    <source>
        <dbReference type="EMBL" id="ASP28053.1"/>
    </source>
</evidence>
<dbReference type="AlphaFoldDB" id="A0A222EP57"/>
<keyword evidence="6 8" id="KW-0648">Protein biosynthesis</keyword>
<dbReference type="EMBL" id="CP022535">
    <property type="protein sequence ID" value="ASP28053.1"/>
    <property type="molecule type" value="Genomic_DNA"/>
</dbReference>
<dbReference type="Pfam" id="PF00587">
    <property type="entry name" value="tRNA-synt_2b"/>
    <property type="match status" value="1"/>
</dbReference>
<comment type="catalytic activity">
    <reaction evidence="8">
        <text>tRNA(Gly) + glycine + ATP = glycyl-tRNA(Gly) + AMP + diphosphate</text>
        <dbReference type="Rhea" id="RHEA:16013"/>
        <dbReference type="Rhea" id="RHEA-COMP:9664"/>
        <dbReference type="Rhea" id="RHEA-COMP:9683"/>
        <dbReference type="ChEBI" id="CHEBI:30616"/>
        <dbReference type="ChEBI" id="CHEBI:33019"/>
        <dbReference type="ChEBI" id="CHEBI:57305"/>
        <dbReference type="ChEBI" id="CHEBI:78442"/>
        <dbReference type="ChEBI" id="CHEBI:78522"/>
        <dbReference type="ChEBI" id="CHEBI:456215"/>
        <dbReference type="EC" id="6.1.1.14"/>
    </reaction>
</comment>
<dbReference type="PANTHER" id="PTHR10745">
    <property type="entry name" value="GLYCYL-TRNA SYNTHETASE/DNA POLYMERASE SUBUNIT GAMMA-2"/>
    <property type="match status" value="1"/>
</dbReference>
<dbReference type="GO" id="GO:0005524">
    <property type="term" value="F:ATP binding"/>
    <property type="evidence" value="ECO:0007669"/>
    <property type="project" value="UniProtKB-UniRule"/>
</dbReference>
<keyword evidence="11" id="KW-1185">Reference proteome</keyword>